<dbReference type="SMART" id="SM01058">
    <property type="entry name" value="CarD_TRCF"/>
    <property type="match status" value="1"/>
</dbReference>
<keyword evidence="8 13" id="KW-0238">DNA-binding</keyword>
<keyword evidence="2 13" id="KW-0963">Cytoplasm</keyword>
<dbReference type="EC" id="3.6.4.-" evidence="13"/>
<dbReference type="InterPro" id="IPR027417">
    <property type="entry name" value="P-loop_NTPase"/>
</dbReference>
<evidence type="ECO:0000256" key="8">
    <source>
        <dbReference type="ARBA" id="ARBA00023125"/>
    </source>
</evidence>
<evidence type="ECO:0000256" key="5">
    <source>
        <dbReference type="ARBA" id="ARBA00022801"/>
    </source>
</evidence>
<dbReference type="InterPro" id="IPR001650">
    <property type="entry name" value="Helicase_C-like"/>
</dbReference>
<accession>A0A1M5U9J9</accession>
<evidence type="ECO:0000313" key="17">
    <source>
        <dbReference type="Proteomes" id="UP000186132"/>
    </source>
</evidence>
<sequence>MSLAGLLAAAAGDPALTAITERPDSPDLTVSGPPAAQPFAVAAAAGTGRTVFAVTSGEREAQELAEVLRCLLPPDRVVLYPGWETLPHERLSPRADTVGQRLAVLRRLSHPSADDPAAGPVSVVVAPVRSLLQPQVPGLGELVPVELHAGDTGIELTEIVVALVNAGYSRSELVEKRGDFAVRGGILDVFPPTEEHPLRVEFWGDEVEEIRYFKVADQRSLEIAEHGLWAAPCRELLLTDDVRARATTLLGEHPELGELLDPISRGEAVEGMEALAPVLVERLSLVLDELPAGTLVVVCDPERVRTRAADLVRTSQEFLDASWAAAAGGGQAPVDLGAASLRELDDVRENAAELGLSWWGVTALTSDDPGTEASAFEQAPHYRGDIDAALADLRRWTREGWRVGLVFDGHGSASRALERLSGAEIPARLVADAAVEPGVVDVTTGHLLGGLVAPSLKLAFLTEADLTGQRGSLTKDTSRMPSRRRNQIDPIQLKAGDFVVHETHGVGKYVEMVRRTVNGGEREYLIIEYAASKKGQPGDRLFVPTDSLDQVTKYVGGEAPSLSRLGGSDWAKMKGRARKAVKEIAAELIRLYSARMATKGHAFGPDTPWQRELEDAFAYVETPDQLAAIDEVKADMEKSLPMDRVICGDVGYGKTEVAVRAAFKAVQDGKQVAVLVPTTLLAHQHLQTFTERMAQFPVTIKELSRFTPAPDADAIGKGIVDGSTDIVIGTHRLLQQTVRFKDLGLVIVDEEQRFGVEHKEYLKSLRTAVDVLTMSATPIPRTLEMSLTGIREMTTILTPPEERHPILTFVGAYDQRQVAAAVRRELMREGQVFFIHNRVESINRAASRLAETVPEARIAVAHGQMAEGALEQIMVGFWEKQYDVLVATTIVESGLDIPNANTLIVDRADAFGLSQLHQLRGRVGRARERGYAYFTYPPEKPLTETAYDRLATIAQHTEMGAGMAVAMKDLEIRGSGNLLGGEQSGHIAGVGFDLYVRLVGEAVADFRGEAEEQQHEVKVDLPVDANLPVDYLPGERLRLEAYRALASATSDEAVDGVRAELVDRYGPIPTQVENLLAVARFKVRCRQHGVTEVSLQGGGQGGTVRFSPLELPESMQLRLQRTYDRSQYKQAVSTVSIPRPKGVIKPDGSFAAVTFGGEALRDVALLAWCGQVLETLAPQPVPA</sequence>
<dbReference type="SUPFAM" id="SSF52540">
    <property type="entry name" value="P-loop containing nucleoside triphosphate hydrolases"/>
    <property type="match status" value="4"/>
</dbReference>
<dbReference type="SUPFAM" id="SSF141259">
    <property type="entry name" value="CarD-like"/>
    <property type="match status" value="1"/>
</dbReference>
<gene>
    <name evidence="13" type="primary">mfd</name>
    <name evidence="16" type="ORF">SAMN05443575_4171</name>
</gene>
<dbReference type="Gene3D" id="3.90.1150.50">
    <property type="entry name" value="Transcription-repair-coupling factor, D7 domain"/>
    <property type="match status" value="1"/>
</dbReference>
<dbReference type="Proteomes" id="UP000186132">
    <property type="component" value="Unassembled WGS sequence"/>
</dbReference>
<dbReference type="Pfam" id="PF00271">
    <property type="entry name" value="Helicase_C"/>
    <property type="match status" value="1"/>
</dbReference>
<dbReference type="InterPro" id="IPR003711">
    <property type="entry name" value="CarD-like/TRCF_RID"/>
</dbReference>
<dbReference type="STRING" id="1206085.SAMN05443575_4171"/>
<evidence type="ECO:0000313" key="16">
    <source>
        <dbReference type="EMBL" id="SHH59373.1"/>
    </source>
</evidence>
<dbReference type="InterPro" id="IPR014001">
    <property type="entry name" value="Helicase_ATP-bd"/>
</dbReference>
<feature type="domain" description="Helicase C-terminal" evidence="15">
    <location>
        <begin position="821"/>
        <end position="971"/>
    </location>
</feature>
<evidence type="ECO:0000256" key="4">
    <source>
        <dbReference type="ARBA" id="ARBA00022763"/>
    </source>
</evidence>
<comment type="function">
    <text evidence="13">Couples transcription and DNA repair by recognizing RNA polymerase (RNAP) stalled at DNA lesions. Mediates ATP-dependent release of RNAP and its truncated transcript from the DNA, and recruitment of nucleotide excision repair machinery to the damaged site.</text>
</comment>
<dbReference type="SMART" id="SM00487">
    <property type="entry name" value="DEXDc"/>
    <property type="match status" value="1"/>
</dbReference>
<dbReference type="InterPro" id="IPR004576">
    <property type="entry name" value="Mfd"/>
</dbReference>
<dbReference type="HAMAP" id="MF_00969">
    <property type="entry name" value="TRCF"/>
    <property type="match status" value="1"/>
</dbReference>
<evidence type="ECO:0000256" key="10">
    <source>
        <dbReference type="ARBA" id="ARBA00061104"/>
    </source>
</evidence>
<evidence type="ECO:0000256" key="2">
    <source>
        <dbReference type="ARBA" id="ARBA00022490"/>
    </source>
</evidence>
<proteinExistence type="inferred from homology"/>
<keyword evidence="9 13" id="KW-0234">DNA repair</keyword>
<evidence type="ECO:0000256" key="7">
    <source>
        <dbReference type="ARBA" id="ARBA00022840"/>
    </source>
</evidence>
<dbReference type="OrthoDB" id="9804325at2"/>
<comment type="similarity">
    <text evidence="11 13">In the C-terminal section; belongs to the helicase family. RecG subfamily.</text>
</comment>
<dbReference type="FunFam" id="3.40.50.300:FF:000546">
    <property type="entry name" value="Transcription-repair-coupling factor"/>
    <property type="match status" value="1"/>
</dbReference>
<evidence type="ECO:0000259" key="14">
    <source>
        <dbReference type="PROSITE" id="PS51192"/>
    </source>
</evidence>
<dbReference type="AlphaFoldDB" id="A0A1M5U9J9"/>
<dbReference type="Gene3D" id="2.40.10.170">
    <property type="match status" value="1"/>
</dbReference>
<dbReference type="InterPro" id="IPR047112">
    <property type="entry name" value="RecG/Mfd"/>
</dbReference>
<dbReference type="InterPro" id="IPR037235">
    <property type="entry name" value="TRCF-like_C_D7"/>
</dbReference>
<evidence type="ECO:0000259" key="15">
    <source>
        <dbReference type="PROSITE" id="PS51194"/>
    </source>
</evidence>
<dbReference type="Pfam" id="PF03461">
    <property type="entry name" value="TRCF"/>
    <property type="match status" value="1"/>
</dbReference>
<dbReference type="Pfam" id="PF00270">
    <property type="entry name" value="DEAD"/>
    <property type="match status" value="1"/>
</dbReference>
<evidence type="ECO:0000256" key="9">
    <source>
        <dbReference type="ARBA" id="ARBA00023204"/>
    </source>
</evidence>
<evidence type="ECO:0000256" key="12">
    <source>
        <dbReference type="ARBA" id="ARBA00070128"/>
    </source>
</evidence>
<dbReference type="NCBIfam" id="TIGR00580">
    <property type="entry name" value="mfd"/>
    <property type="match status" value="1"/>
</dbReference>
<dbReference type="Gene3D" id="3.40.50.11180">
    <property type="match status" value="1"/>
</dbReference>
<keyword evidence="6" id="KW-0347">Helicase</keyword>
<dbReference type="RefSeq" id="WP_073392350.1">
    <property type="nucleotide sequence ID" value="NZ_FQVU01000007.1"/>
</dbReference>
<dbReference type="Pfam" id="PF02559">
    <property type="entry name" value="CarD_TRCF_RID"/>
    <property type="match status" value="1"/>
</dbReference>
<keyword evidence="5 13" id="KW-0378">Hydrolase</keyword>
<dbReference type="InterPro" id="IPR011545">
    <property type="entry name" value="DEAD/DEAH_box_helicase_dom"/>
</dbReference>
<comment type="similarity">
    <text evidence="10 13">In the N-terminal section; belongs to the UvrB family.</text>
</comment>
<evidence type="ECO:0000256" key="6">
    <source>
        <dbReference type="ARBA" id="ARBA00022806"/>
    </source>
</evidence>
<dbReference type="CDD" id="cd17991">
    <property type="entry name" value="DEXHc_TRCF"/>
    <property type="match status" value="1"/>
</dbReference>
<evidence type="ECO:0000256" key="11">
    <source>
        <dbReference type="ARBA" id="ARBA00061399"/>
    </source>
</evidence>
<dbReference type="SUPFAM" id="SSF143517">
    <property type="entry name" value="TRCF domain-like"/>
    <property type="match status" value="1"/>
</dbReference>
<dbReference type="GO" id="GO:0003678">
    <property type="term" value="F:DNA helicase activity"/>
    <property type="evidence" value="ECO:0007669"/>
    <property type="project" value="TreeGrafter"/>
</dbReference>
<evidence type="ECO:0000256" key="1">
    <source>
        <dbReference type="ARBA" id="ARBA00004496"/>
    </source>
</evidence>
<dbReference type="EMBL" id="FQVU01000007">
    <property type="protein sequence ID" value="SHH59373.1"/>
    <property type="molecule type" value="Genomic_DNA"/>
</dbReference>
<evidence type="ECO:0000256" key="3">
    <source>
        <dbReference type="ARBA" id="ARBA00022741"/>
    </source>
</evidence>
<dbReference type="Gene3D" id="3.30.2060.10">
    <property type="entry name" value="Penicillin-binding protein 1b domain"/>
    <property type="match status" value="1"/>
</dbReference>
<keyword evidence="17" id="KW-1185">Reference proteome</keyword>
<comment type="subcellular location">
    <subcellularLocation>
        <location evidence="1 13">Cytoplasm</location>
    </subcellularLocation>
</comment>
<dbReference type="GO" id="GO:0005737">
    <property type="term" value="C:cytoplasm"/>
    <property type="evidence" value="ECO:0007669"/>
    <property type="project" value="UniProtKB-SubCell"/>
</dbReference>
<dbReference type="PROSITE" id="PS51192">
    <property type="entry name" value="HELICASE_ATP_BIND_1"/>
    <property type="match status" value="1"/>
</dbReference>
<keyword evidence="7 13" id="KW-0067">ATP-binding</keyword>
<protein>
    <recommendedName>
        <fullName evidence="12 13">Transcription-repair-coupling factor</fullName>
        <shortName evidence="13">TRCF</shortName>
        <ecNumber evidence="13">3.6.4.-</ecNumber>
    </recommendedName>
</protein>
<dbReference type="PANTHER" id="PTHR47964:SF1">
    <property type="entry name" value="ATP-DEPENDENT DNA HELICASE HOMOLOG RECG, CHLOROPLASTIC"/>
    <property type="match status" value="1"/>
</dbReference>
<dbReference type="GO" id="GO:0006355">
    <property type="term" value="P:regulation of DNA-templated transcription"/>
    <property type="evidence" value="ECO:0007669"/>
    <property type="project" value="UniProtKB-UniRule"/>
</dbReference>
<dbReference type="Gene3D" id="3.40.50.300">
    <property type="entry name" value="P-loop containing nucleotide triphosphate hydrolases"/>
    <property type="match status" value="2"/>
</dbReference>
<organism evidence="16 17">
    <name type="scientific">Jatrophihabitans endophyticus</name>
    <dbReference type="NCBI Taxonomy" id="1206085"/>
    <lineage>
        <taxon>Bacteria</taxon>
        <taxon>Bacillati</taxon>
        <taxon>Actinomycetota</taxon>
        <taxon>Actinomycetes</taxon>
        <taxon>Jatrophihabitantales</taxon>
        <taxon>Jatrophihabitantaceae</taxon>
        <taxon>Jatrophihabitans</taxon>
    </lineage>
</organism>
<keyword evidence="4 13" id="KW-0227">DNA damage</keyword>
<dbReference type="GO" id="GO:0005524">
    <property type="term" value="F:ATP binding"/>
    <property type="evidence" value="ECO:0007669"/>
    <property type="project" value="UniProtKB-UniRule"/>
</dbReference>
<dbReference type="PROSITE" id="PS51194">
    <property type="entry name" value="HELICASE_CTER"/>
    <property type="match status" value="1"/>
</dbReference>
<dbReference type="SMART" id="SM00982">
    <property type="entry name" value="TRCF"/>
    <property type="match status" value="1"/>
</dbReference>
<dbReference type="GO" id="GO:0000716">
    <property type="term" value="P:transcription-coupled nucleotide-excision repair, DNA damage recognition"/>
    <property type="evidence" value="ECO:0007669"/>
    <property type="project" value="UniProtKB-UniRule"/>
</dbReference>
<dbReference type="FunFam" id="3.40.50.300:FF:000300">
    <property type="entry name" value="Transcription-repair-coupling factor"/>
    <property type="match status" value="1"/>
</dbReference>
<keyword evidence="3 13" id="KW-0547">Nucleotide-binding</keyword>
<feature type="domain" description="Helicase ATP-binding" evidence="14">
    <location>
        <begin position="635"/>
        <end position="796"/>
    </location>
</feature>
<evidence type="ECO:0000256" key="13">
    <source>
        <dbReference type="HAMAP-Rule" id="MF_00969"/>
    </source>
</evidence>
<dbReference type="Pfam" id="PF17757">
    <property type="entry name" value="UvrB_inter"/>
    <property type="match status" value="1"/>
</dbReference>
<dbReference type="InterPro" id="IPR005118">
    <property type="entry name" value="TRCF_C"/>
</dbReference>
<dbReference type="InterPro" id="IPR036101">
    <property type="entry name" value="CarD-like/TRCF_RID_sf"/>
</dbReference>
<dbReference type="SMART" id="SM00490">
    <property type="entry name" value="HELICc"/>
    <property type="match status" value="1"/>
</dbReference>
<reference evidence="16 17" key="1">
    <citation type="submission" date="2016-11" db="EMBL/GenBank/DDBJ databases">
        <authorList>
            <person name="Jaros S."/>
            <person name="Januszkiewicz K."/>
            <person name="Wedrychowicz H."/>
        </authorList>
    </citation>
    <scope>NUCLEOTIDE SEQUENCE [LARGE SCALE GENOMIC DNA]</scope>
    <source>
        <strain evidence="16 17">DSM 45627</strain>
    </source>
</reference>
<dbReference type="GO" id="GO:0016787">
    <property type="term" value="F:hydrolase activity"/>
    <property type="evidence" value="ECO:0007669"/>
    <property type="project" value="UniProtKB-KW"/>
</dbReference>
<name>A0A1M5U9J9_9ACTN</name>
<dbReference type="PANTHER" id="PTHR47964">
    <property type="entry name" value="ATP-DEPENDENT DNA HELICASE HOMOLOG RECG, CHLOROPLASTIC"/>
    <property type="match status" value="1"/>
</dbReference>
<dbReference type="GO" id="GO:0003684">
    <property type="term" value="F:damaged DNA binding"/>
    <property type="evidence" value="ECO:0007669"/>
    <property type="project" value="InterPro"/>
</dbReference>
<dbReference type="InterPro" id="IPR041471">
    <property type="entry name" value="UvrB_inter"/>
</dbReference>